<dbReference type="OrthoDB" id="7021155at2"/>
<evidence type="ECO:0000256" key="5">
    <source>
        <dbReference type="ARBA" id="ARBA00023014"/>
    </source>
</evidence>
<protein>
    <submittedName>
        <fullName evidence="7">Radical SAM domain protein</fullName>
    </submittedName>
</protein>
<dbReference type="CDD" id="cd01335">
    <property type="entry name" value="Radical_SAM"/>
    <property type="match status" value="1"/>
</dbReference>
<organism evidence="7 8">
    <name type="scientific">Turneriella parva (strain ATCC BAA-1111 / DSM 21527 / NCTC 11395 / H)</name>
    <name type="common">Leptospira parva</name>
    <dbReference type="NCBI Taxonomy" id="869212"/>
    <lineage>
        <taxon>Bacteria</taxon>
        <taxon>Pseudomonadati</taxon>
        <taxon>Spirochaetota</taxon>
        <taxon>Spirochaetia</taxon>
        <taxon>Leptospirales</taxon>
        <taxon>Leptospiraceae</taxon>
        <taxon>Turneriella</taxon>
    </lineage>
</organism>
<keyword evidence="3" id="KW-0479">Metal-binding</keyword>
<feature type="domain" description="Radical SAM core" evidence="6">
    <location>
        <begin position="63"/>
        <end position="277"/>
    </location>
</feature>
<keyword evidence="8" id="KW-1185">Reference proteome</keyword>
<dbReference type="KEGG" id="tpx:Turpa_0047"/>
<dbReference type="InterPro" id="IPR058240">
    <property type="entry name" value="rSAM_sf"/>
</dbReference>
<dbReference type="GO" id="GO:0046872">
    <property type="term" value="F:metal ion binding"/>
    <property type="evidence" value="ECO:0007669"/>
    <property type="project" value="UniProtKB-KW"/>
</dbReference>
<dbReference type="InterPro" id="IPR007197">
    <property type="entry name" value="rSAM"/>
</dbReference>
<name>I4B0A3_TURPD</name>
<dbReference type="SUPFAM" id="SSF102114">
    <property type="entry name" value="Radical SAM enzymes"/>
    <property type="match status" value="1"/>
</dbReference>
<dbReference type="SFLD" id="SFLDG01067">
    <property type="entry name" value="SPASM/twitch_domain_containing"/>
    <property type="match status" value="1"/>
</dbReference>
<keyword evidence="2" id="KW-0949">S-adenosyl-L-methionine</keyword>
<evidence type="ECO:0000313" key="8">
    <source>
        <dbReference type="Proteomes" id="UP000006048"/>
    </source>
</evidence>
<evidence type="ECO:0000259" key="6">
    <source>
        <dbReference type="PROSITE" id="PS51918"/>
    </source>
</evidence>
<keyword evidence="4" id="KW-0408">Iron</keyword>
<evidence type="ECO:0000256" key="4">
    <source>
        <dbReference type="ARBA" id="ARBA00023004"/>
    </source>
</evidence>
<evidence type="ECO:0000256" key="1">
    <source>
        <dbReference type="ARBA" id="ARBA00001966"/>
    </source>
</evidence>
<dbReference type="AlphaFoldDB" id="I4B0A3"/>
<accession>I4B0A3</accession>
<dbReference type="EMBL" id="CP002959">
    <property type="protein sequence ID" value="AFM10710.1"/>
    <property type="molecule type" value="Genomic_DNA"/>
</dbReference>
<dbReference type="PANTHER" id="PTHR11228">
    <property type="entry name" value="RADICAL SAM DOMAIN PROTEIN"/>
    <property type="match status" value="1"/>
</dbReference>
<dbReference type="STRING" id="869212.Turpa_0047"/>
<comment type="cofactor">
    <cofactor evidence="1">
        <name>[4Fe-4S] cluster</name>
        <dbReference type="ChEBI" id="CHEBI:49883"/>
    </cofactor>
</comment>
<dbReference type="GO" id="GO:0051536">
    <property type="term" value="F:iron-sulfur cluster binding"/>
    <property type="evidence" value="ECO:0007669"/>
    <property type="project" value="UniProtKB-KW"/>
</dbReference>
<reference evidence="7 8" key="1">
    <citation type="submission" date="2012-06" db="EMBL/GenBank/DDBJ databases">
        <title>The complete chromosome of genome of Turneriella parva DSM 21527.</title>
        <authorList>
            <consortium name="US DOE Joint Genome Institute (JGI-PGF)"/>
            <person name="Lucas S."/>
            <person name="Han J."/>
            <person name="Lapidus A."/>
            <person name="Bruce D."/>
            <person name="Goodwin L."/>
            <person name="Pitluck S."/>
            <person name="Peters L."/>
            <person name="Kyrpides N."/>
            <person name="Mavromatis K."/>
            <person name="Ivanova N."/>
            <person name="Mikhailova N."/>
            <person name="Chertkov O."/>
            <person name="Detter J.C."/>
            <person name="Tapia R."/>
            <person name="Han C."/>
            <person name="Land M."/>
            <person name="Hauser L."/>
            <person name="Markowitz V."/>
            <person name="Cheng J.-F."/>
            <person name="Hugenholtz P."/>
            <person name="Woyke T."/>
            <person name="Wu D."/>
            <person name="Gronow S."/>
            <person name="Wellnitz S."/>
            <person name="Brambilla E."/>
            <person name="Klenk H.-P."/>
            <person name="Eisen J.A."/>
        </authorList>
    </citation>
    <scope>NUCLEOTIDE SEQUENCE [LARGE SCALE GENOMIC DNA]</scope>
    <source>
        <strain evidence="8">ATCC BAA-1111 / DSM 21527 / NCTC 11395 / H</strain>
    </source>
</reference>
<sequence>MSLIYRLKASKPGISHVIYDYLGEIRPFVKRIERWYLVIPLLLLKTIEWSIYRWHKASARRFYGIKGNELIYMITNRCNDRCPKCGIWERPESDGDHLKVEHFIKCLRRLHHNLYQVTLTGGEPMLFKKDVMRIAEEAKLLGVPMVMVSNGRFIDEEFLARYFELGHILVISVDSVGREKWNEFRGRNSFDIVMPKILRAKEVLGDNLRIQSVLSKQSAEEIPKVIEFCKRHNIQHNTQLNQDFGGTWTNLTDDVVAYDNATPCAARKNICVYPNGDVVKCFDHRRIPLAKEPLGNIGKEDILEILCTRRSTEISKIMKTCNLPCKNMSCNKPQALLFN</sequence>
<dbReference type="InterPro" id="IPR050377">
    <property type="entry name" value="Radical_SAM_PqqE_MftC-like"/>
</dbReference>
<dbReference type="HOGENOM" id="CLU_818718_0_0_12"/>
<proteinExistence type="predicted"/>
<gene>
    <name evidence="7" type="ordered locus">Turpa_0047</name>
</gene>
<evidence type="ECO:0000313" key="7">
    <source>
        <dbReference type="EMBL" id="AFM10710.1"/>
    </source>
</evidence>
<dbReference type="InterPro" id="IPR023885">
    <property type="entry name" value="4Fe4S-binding_SPASM_dom"/>
</dbReference>
<dbReference type="PROSITE" id="PS51918">
    <property type="entry name" value="RADICAL_SAM"/>
    <property type="match status" value="1"/>
</dbReference>
<evidence type="ECO:0000256" key="2">
    <source>
        <dbReference type="ARBA" id="ARBA00022691"/>
    </source>
</evidence>
<dbReference type="Pfam" id="PF04055">
    <property type="entry name" value="Radical_SAM"/>
    <property type="match status" value="1"/>
</dbReference>
<keyword evidence="5" id="KW-0411">Iron-sulfur</keyword>
<evidence type="ECO:0000256" key="3">
    <source>
        <dbReference type="ARBA" id="ARBA00022723"/>
    </source>
</evidence>
<dbReference type="SFLD" id="SFLDS00029">
    <property type="entry name" value="Radical_SAM"/>
    <property type="match status" value="1"/>
</dbReference>
<dbReference type="Gene3D" id="3.20.20.70">
    <property type="entry name" value="Aldolase class I"/>
    <property type="match status" value="1"/>
</dbReference>
<dbReference type="RefSeq" id="WP_014801232.1">
    <property type="nucleotide sequence ID" value="NC_018020.1"/>
</dbReference>
<dbReference type="PATRIC" id="fig|869212.3.peg.13"/>
<dbReference type="PANTHER" id="PTHR11228:SF7">
    <property type="entry name" value="PQQA PEPTIDE CYCLASE"/>
    <property type="match status" value="1"/>
</dbReference>
<dbReference type="Proteomes" id="UP000006048">
    <property type="component" value="Chromosome"/>
</dbReference>
<dbReference type="GO" id="GO:0003824">
    <property type="term" value="F:catalytic activity"/>
    <property type="evidence" value="ECO:0007669"/>
    <property type="project" value="InterPro"/>
</dbReference>
<dbReference type="Pfam" id="PF13186">
    <property type="entry name" value="SPASM"/>
    <property type="match status" value="1"/>
</dbReference>
<dbReference type="InterPro" id="IPR013785">
    <property type="entry name" value="Aldolase_TIM"/>
</dbReference>